<dbReference type="PANTHER" id="PTHR23310:SF62">
    <property type="entry name" value="ACYL-COA BINDING PROTEIN 1, ISOFORM A"/>
    <property type="match status" value="1"/>
</dbReference>
<dbReference type="GO" id="GO:0000062">
    <property type="term" value="F:fatty-acyl-CoA binding"/>
    <property type="evidence" value="ECO:0007669"/>
    <property type="project" value="InterPro"/>
</dbReference>
<reference evidence="4" key="1">
    <citation type="submission" date="2022-01" db="EMBL/GenBank/DDBJ databases">
        <authorList>
            <person name="King R."/>
        </authorList>
    </citation>
    <scope>NUCLEOTIDE SEQUENCE</scope>
</reference>
<comment type="similarity">
    <text evidence="1">Belongs to the ACBP family.</text>
</comment>
<dbReference type="PROSITE" id="PS00880">
    <property type="entry name" value="ACB_1"/>
    <property type="match status" value="1"/>
</dbReference>
<dbReference type="InterPro" id="IPR000582">
    <property type="entry name" value="Acyl-CoA-binding_protein"/>
</dbReference>
<dbReference type="InterPro" id="IPR035984">
    <property type="entry name" value="Acyl-CoA-binding_sf"/>
</dbReference>
<dbReference type="Proteomes" id="UP001153712">
    <property type="component" value="Chromosome 2"/>
</dbReference>
<dbReference type="Pfam" id="PF00887">
    <property type="entry name" value="ACBP"/>
    <property type="match status" value="1"/>
</dbReference>
<dbReference type="Gene3D" id="1.20.80.10">
    <property type="match status" value="1"/>
</dbReference>
<sequence>MSLDEKFQKAAEDIKKLKSKPSDQDLLEIYALFKQATEGDINTSRPGLLDLKGKAKWDAWNGKKGVDKEKAKEQYVAKAQELINSIGLN</sequence>
<proteinExistence type="inferred from homology"/>
<protein>
    <recommendedName>
        <fullName evidence="3">ACB domain-containing protein</fullName>
    </recommendedName>
</protein>
<evidence type="ECO:0000256" key="2">
    <source>
        <dbReference type="ARBA" id="ARBA00023121"/>
    </source>
</evidence>
<dbReference type="GO" id="GO:0006631">
    <property type="term" value="P:fatty acid metabolic process"/>
    <property type="evidence" value="ECO:0007669"/>
    <property type="project" value="TreeGrafter"/>
</dbReference>
<dbReference type="InterPro" id="IPR014352">
    <property type="entry name" value="FERM/acyl-CoA-bd_prot_sf"/>
</dbReference>
<dbReference type="AlphaFoldDB" id="A0A9N9XNV5"/>
<feature type="domain" description="ACB" evidence="3">
    <location>
        <begin position="4"/>
        <end position="78"/>
    </location>
</feature>
<evidence type="ECO:0000256" key="1">
    <source>
        <dbReference type="ARBA" id="ARBA00005567"/>
    </source>
</evidence>
<evidence type="ECO:0000313" key="4">
    <source>
        <dbReference type="EMBL" id="CAG9858717.1"/>
    </source>
</evidence>
<organism evidence="4 5">
    <name type="scientific">Phyllotreta striolata</name>
    <name type="common">Striped flea beetle</name>
    <name type="synonym">Crioceris striolata</name>
    <dbReference type="NCBI Taxonomy" id="444603"/>
    <lineage>
        <taxon>Eukaryota</taxon>
        <taxon>Metazoa</taxon>
        <taxon>Ecdysozoa</taxon>
        <taxon>Arthropoda</taxon>
        <taxon>Hexapoda</taxon>
        <taxon>Insecta</taxon>
        <taxon>Pterygota</taxon>
        <taxon>Neoptera</taxon>
        <taxon>Endopterygota</taxon>
        <taxon>Coleoptera</taxon>
        <taxon>Polyphaga</taxon>
        <taxon>Cucujiformia</taxon>
        <taxon>Chrysomeloidea</taxon>
        <taxon>Chrysomelidae</taxon>
        <taxon>Galerucinae</taxon>
        <taxon>Alticini</taxon>
        <taxon>Phyllotreta</taxon>
    </lineage>
</organism>
<dbReference type="FunFam" id="1.20.80.10:FF:000010">
    <property type="entry name" value="Acyl-CoA-binding domain-containing protein 5"/>
    <property type="match status" value="1"/>
</dbReference>
<dbReference type="PANTHER" id="PTHR23310">
    <property type="entry name" value="ACYL-COA-BINDING PROTEIN, ACBP"/>
    <property type="match status" value="1"/>
</dbReference>
<dbReference type="PRINTS" id="PR00689">
    <property type="entry name" value="ACOABINDINGP"/>
</dbReference>
<keyword evidence="5" id="KW-1185">Reference proteome</keyword>
<accession>A0A9N9XNV5</accession>
<gene>
    <name evidence="4" type="ORF">PHYEVI_LOCUS5104</name>
</gene>
<dbReference type="SUPFAM" id="SSF47027">
    <property type="entry name" value="Acyl-CoA binding protein"/>
    <property type="match status" value="1"/>
</dbReference>
<dbReference type="EMBL" id="OU900095">
    <property type="protein sequence ID" value="CAG9858717.1"/>
    <property type="molecule type" value="Genomic_DNA"/>
</dbReference>
<dbReference type="OrthoDB" id="346910at2759"/>
<dbReference type="InterPro" id="IPR022408">
    <property type="entry name" value="Acyl-CoA-binding_prot_CS"/>
</dbReference>
<name>A0A9N9XNV5_PHYSR</name>
<evidence type="ECO:0000259" key="3">
    <source>
        <dbReference type="Pfam" id="PF00887"/>
    </source>
</evidence>
<evidence type="ECO:0000313" key="5">
    <source>
        <dbReference type="Proteomes" id="UP001153712"/>
    </source>
</evidence>
<dbReference type="GO" id="GO:0019915">
    <property type="term" value="P:lipid storage"/>
    <property type="evidence" value="ECO:0007669"/>
    <property type="project" value="UniProtKB-ARBA"/>
</dbReference>
<keyword evidence="2" id="KW-0446">Lipid-binding</keyword>